<keyword evidence="5" id="KW-1185">Reference proteome</keyword>
<comment type="similarity">
    <text evidence="1">Belongs to the peptidase S13 family.</text>
</comment>
<organism evidence="4 6">
    <name type="scientific">Legionella gratiana</name>
    <dbReference type="NCBI Taxonomy" id="45066"/>
    <lineage>
        <taxon>Bacteria</taxon>
        <taxon>Pseudomonadati</taxon>
        <taxon>Pseudomonadota</taxon>
        <taxon>Gammaproteobacteria</taxon>
        <taxon>Legionellales</taxon>
        <taxon>Legionellaceae</taxon>
        <taxon>Legionella</taxon>
    </lineage>
</organism>
<proteinExistence type="inferred from homology"/>
<evidence type="ECO:0000256" key="1">
    <source>
        <dbReference type="ARBA" id="ARBA00006096"/>
    </source>
</evidence>
<reference evidence="4 6" key="2">
    <citation type="submission" date="2018-06" db="EMBL/GenBank/DDBJ databases">
        <authorList>
            <consortium name="Pathogen Informatics"/>
            <person name="Doyle S."/>
        </authorList>
    </citation>
    <scope>NUCLEOTIDE SEQUENCE [LARGE SCALE GENOMIC DNA]</scope>
    <source>
        <strain evidence="4 6">NCTC12388</strain>
    </source>
</reference>
<name>A0A378JAF3_9GAMM</name>
<evidence type="ECO:0000313" key="6">
    <source>
        <dbReference type="Proteomes" id="UP000254476"/>
    </source>
</evidence>
<evidence type="ECO:0000313" key="4">
    <source>
        <dbReference type="EMBL" id="STX44459.1"/>
    </source>
</evidence>
<evidence type="ECO:0000313" key="5">
    <source>
        <dbReference type="Proteomes" id="UP000054691"/>
    </source>
</evidence>
<dbReference type="SUPFAM" id="SSF56601">
    <property type="entry name" value="beta-lactamase/transpeptidase-like"/>
    <property type="match status" value="1"/>
</dbReference>
<dbReference type="InterPro" id="IPR012338">
    <property type="entry name" value="Beta-lactam/transpept-like"/>
</dbReference>
<dbReference type="OrthoDB" id="9802627at2"/>
<dbReference type="Gene3D" id="3.50.80.20">
    <property type="entry name" value="D-Ala-D-Ala carboxypeptidase C, peptidase S13"/>
    <property type="match status" value="1"/>
</dbReference>
<dbReference type="AlphaFoldDB" id="A0A378JAF3"/>
<dbReference type="PRINTS" id="PR00922">
    <property type="entry name" value="DADACBPTASE3"/>
</dbReference>
<accession>A0A378JAF3</accession>
<dbReference type="EMBL" id="UGOB01000001">
    <property type="protein sequence ID" value="STX44459.1"/>
    <property type="molecule type" value="Genomic_DNA"/>
</dbReference>
<dbReference type="Gene3D" id="3.40.710.10">
    <property type="entry name" value="DD-peptidase/beta-lactamase superfamily"/>
    <property type="match status" value="2"/>
</dbReference>
<dbReference type="GO" id="GO:0006508">
    <property type="term" value="P:proteolysis"/>
    <property type="evidence" value="ECO:0007669"/>
    <property type="project" value="InterPro"/>
</dbReference>
<dbReference type="PANTHER" id="PTHR30023:SF0">
    <property type="entry name" value="PENICILLIN-SENSITIVE CARBOXYPEPTIDASE A"/>
    <property type="match status" value="1"/>
</dbReference>
<evidence type="ECO:0000256" key="2">
    <source>
        <dbReference type="ARBA" id="ARBA00022801"/>
    </source>
</evidence>
<dbReference type="GO" id="GO:0000270">
    <property type="term" value="P:peptidoglycan metabolic process"/>
    <property type="evidence" value="ECO:0007669"/>
    <property type="project" value="TreeGrafter"/>
</dbReference>
<dbReference type="PANTHER" id="PTHR30023">
    <property type="entry name" value="D-ALANYL-D-ALANINE CARBOXYPEPTIDASE"/>
    <property type="match status" value="1"/>
</dbReference>
<dbReference type="InterPro" id="IPR000667">
    <property type="entry name" value="Peptidase_S13"/>
</dbReference>
<dbReference type="GO" id="GO:0009002">
    <property type="term" value="F:serine-type D-Ala-D-Ala carboxypeptidase activity"/>
    <property type="evidence" value="ECO:0007669"/>
    <property type="project" value="UniProtKB-EC"/>
</dbReference>
<dbReference type="EMBL" id="LNYE01000022">
    <property type="protein sequence ID" value="KTD11118.1"/>
    <property type="molecule type" value="Genomic_DNA"/>
</dbReference>
<dbReference type="Proteomes" id="UP000254476">
    <property type="component" value="Unassembled WGS sequence"/>
</dbReference>
<keyword evidence="4" id="KW-0121">Carboxypeptidase</keyword>
<dbReference type="Pfam" id="PF02113">
    <property type="entry name" value="Peptidase_S13"/>
    <property type="match status" value="1"/>
</dbReference>
<keyword evidence="2 4" id="KW-0378">Hydrolase</keyword>
<evidence type="ECO:0000313" key="3">
    <source>
        <dbReference type="EMBL" id="KTD11118.1"/>
    </source>
</evidence>
<gene>
    <name evidence="4" type="primary">dacB_2</name>
    <name evidence="3" type="ORF">Lgra_2084</name>
    <name evidence="4" type="ORF">NCTC12388_01524</name>
</gene>
<keyword evidence="4" id="KW-0645">Protease</keyword>
<dbReference type="RefSeq" id="WP_058499182.1">
    <property type="nucleotide sequence ID" value="NZ_CAAAHW010000003.1"/>
</dbReference>
<sequence>MRYSNYLWFLAAFFINQVANSETLAEKIDEAIKQQLPHATIGVFVQDAETGKIIYSRNADKLLSPASSMKLFTAAAALYQLKPDFRFSTTLFQKNQNYYIRFTGSPSFTQDNLTKLLLNVKQNRVSIINGNVVIDSSQYQAPNYPSGTSYDDLGWYYAAPDTAAIVNENKASFDLISAKELGKKAQIKPKTKTKALKLINEVTTVSKEEGKSHCSLNLEIKPENTIRLFGCMVQEKNPKLIELAIPDPLLFVKQVIKKILDKNGIVLKGEIVTGVSPSDAQEVISFYSKTLDKLLTHMLQQSDNLYANSLTKKLGYSLTGKGTHKEGAYAIKKILSEHTHLDMSQIELVDGEGTRYNLVTAEQMVVLLSDLYHDKDIQSILLNALPQAGVSGTLKERMKKTILDKKVYAKTGSMHDISSLSGFMVNPNEKTYIFSIIINGVNKPLGKAKALEEKILLAIDEYSLEDSNV</sequence>
<dbReference type="Proteomes" id="UP000054691">
    <property type="component" value="Unassembled WGS sequence"/>
</dbReference>
<dbReference type="NCBIfam" id="TIGR00666">
    <property type="entry name" value="PBP4"/>
    <property type="match status" value="1"/>
</dbReference>
<protein>
    <submittedName>
        <fullName evidence="4">D-Ala-D-Ala carboxypeptidase</fullName>
        <ecNumber evidence="4">3.4.16.4</ecNumber>
    </submittedName>
</protein>
<dbReference type="EC" id="3.4.16.4" evidence="4"/>
<dbReference type="STRING" id="45066.Lgra_2084"/>
<reference evidence="3 5" key="1">
    <citation type="submission" date="2015-11" db="EMBL/GenBank/DDBJ databases">
        <title>Genomic analysis of 38 Legionella species identifies large and diverse effector repertoires.</title>
        <authorList>
            <person name="Burstein D."/>
            <person name="Amaro F."/>
            <person name="Zusman T."/>
            <person name="Lifshitz Z."/>
            <person name="Cohen O."/>
            <person name="Gilbert J.A."/>
            <person name="Pupko T."/>
            <person name="Shuman H.A."/>
            <person name="Segal G."/>
        </authorList>
    </citation>
    <scope>NUCLEOTIDE SEQUENCE [LARGE SCALE GENOMIC DNA]</scope>
    <source>
        <strain evidence="3 5">Lyon 8420412</strain>
    </source>
</reference>